<gene>
    <name evidence="2" type="ORF">Thini_4392</name>
</gene>
<dbReference type="AlphaFoldDB" id="A0A656HKV4"/>
<evidence type="ECO:0000313" key="3">
    <source>
        <dbReference type="Proteomes" id="UP000005317"/>
    </source>
</evidence>
<dbReference type="Pfam" id="PF13469">
    <property type="entry name" value="Sulfotransfer_3"/>
    <property type="match status" value="1"/>
</dbReference>
<dbReference type="EMBL" id="JH651384">
    <property type="protein sequence ID" value="EIJ36872.1"/>
    <property type="molecule type" value="Genomic_DNA"/>
</dbReference>
<organism evidence="2 3">
    <name type="scientific">Thiothrix nivea (strain ATCC 35100 / DSM 5205 / JP2)</name>
    <dbReference type="NCBI Taxonomy" id="870187"/>
    <lineage>
        <taxon>Bacteria</taxon>
        <taxon>Pseudomonadati</taxon>
        <taxon>Pseudomonadota</taxon>
        <taxon>Gammaproteobacteria</taxon>
        <taxon>Thiotrichales</taxon>
        <taxon>Thiotrichaceae</taxon>
        <taxon>Thiothrix</taxon>
    </lineage>
</organism>
<name>A0A656HKV4_THINJ</name>
<reference evidence="3" key="1">
    <citation type="journal article" date="2011" name="Stand. Genomic Sci.">
        <title>Genome sequence of the filamentous, gliding Thiothrix nivea neotype strain (JP2(T)).</title>
        <authorList>
            <person name="Lapidus A."/>
            <person name="Nolan M."/>
            <person name="Lucas S."/>
            <person name="Glavina Del Rio T."/>
            <person name="Tice H."/>
            <person name="Cheng J.F."/>
            <person name="Tapia R."/>
            <person name="Han C."/>
            <person name="Goodwin L."/>
            <person name="Pitluck S."/>
            <person name="Liolios K."/>
            <person name="Pagani I."/>
            <person name="Ivanova N."/>
            <person name="Huntemann M."/>
            <person name="Mavromatis K."/>
            <person name="Mikhailova N."/>
            <person name="Pati A."/>
            <person name="Chen A."/>
            <person name="Palaniappan K."/>
            <person name="Land M."/>
            <person name="Brambilla E.M."/>
            <person name="Rohde M."/>
            <person name="Abt B."/>
            <person name="Verbarg S."/>
            <person name="Goker M."/>
            <person name="Bristow J."/>
            <person name="Eisen J.A."/>
            <person name="Markowitz V."/>
            <person name="Hugenholtz P."/>
            <person name="Kyrpides N.C."/>
            <person name="Klenk H.P."/>
            <person name="Woyke T."/>
        </authorList>
    </citation>
    <scope>NUCLEOTIDE SEQUENCE [LARGE SCALE GENOMIC DNA]</scope>
    <source>
        <strain evidence="3">ATCC 35100 / DSM 5205 / JP2</strain>
    </source>
</reference>
<evidence type="ECO:0000313" key="2">
    <source>
        <dbReference type="EMBL" id="EIJ36872.1"/>
    </source>
</evidence>
<accession>A0A656HKV4</accession>
<protein>
    <recommendedName>
        <fullName evidence="4">Sulfotransferase</fullName>
    </recommendedName>
</protein>
<feature type="region of interest" description="Disordered" evidence="1">
    <location>
        <begin position="74"/>
        <end position="95"/>
    </location>
</feature>
<keyword evidence="3" id="KW-1185">Reference proteome</keyword>
<evidence type="ECO:0008006" key="4">
    <source>
        <dbReference type="Google" id="ProtNLM"/>
    </source>
</evidence>
<proteinExistence type="predicted"/>
<dbReference type="Gene3D" id="3.40.50.300">
    <property type="entry name" value="P-loop containing nucleotide triphosphate hydrolases"/>
    <property type="match status" value="1"/>
</dbReference>
<dbReference type="SUPFAM" id="SSF52540">
    <property type="entry name" value="P-loop containing nucleoside triphosphate hydrolases"/>
    <property type="match status" value="1"/>
</dbReference>
<dbReference type="InterPro" id="IPR027417">
    <property type="entry name" value="P-loop_NTPase"/>
</dbReference>
<sequence length="527" mass="59093">MSGSLQPSKHLQACPNLQALLGCVVPPLGRVCLFRQTGTASPASPLYQNEAHGLFYQTHFVLLTDTACLLLETETLTPPPPLPEGEEPGSSAGLFDLTGLPPQPLAAPEPIRLNVVPPRLAVLSPAQVGQYLDTVLTHCLPCLDEAGPQALTAYSESFLQRWQHDYVQFGDNYAGEWSYQSALNMFRDKLLPLANTAGKTLPTEDQQAVGQALKIITSQLNLFPPAPRRVNRQVLLKARRRQQFQVGSLELVPRFERPVFIVSAPRAGSTLLFETLSQFQEIWSTGEENHALLEDIPGLHPRDHGFASNRLEAADATGSVRGQLLQAFTGKLQDREQRYYLTLPAEQRPTGIRFLEKTPKNALRIPFIKALFPDALFVYLQRDFRSNVSSLIDGWRSQRFVAYRDLPGFASRHWSFLLIPGWQTLHDRNIAEIACQQWNISNRIIRDDLAQLPEQDWMGIDYHDLITQPGTLIRQFAAFAGLAWDQVIQSRCENGLPVSRLTLSSPQQDKWKKHLHLLNTLPVQAAE</sequence>
<dbReference type="Proteomes" id="UP000005317">
    <property type="component" value="Unassembled WGS sequence"/>
</dbReference>
<evidence type="ECO:0000256" key="1">
    <source>
        <dbReference type="SAM" id="MobiDB-lite"/>
    </source>
</evidence>